<evidence type="ECO:0000313" key="1">
    <source>
        <dbReference type="EMBL" id="KAK7134367.1"/>
    </source>
</evidence>
<comment type="caution">
    <text evidence="1">The sequence shown here is derived from an EMBL/GenBank/DDBJ whole genome shotgun (WGS) entry which is preliminary data.</text>
</comment>
<gene>
    <name evidence="1" type="ORF">R3I93_017700</name>
</gene>
<protein>
    <submittedName>
        <fullName evidence="1">Uncharacterized protein</fullName>
    </submittedName>
</protein>
<name>A0AAN9CET3_9TELE</name>
<proteinExistence type="predicted"/>
<accession>A0AAN9CET3</accession>
<dbReference type="Proteomes" id="UP001364617">
    <property type="component" value="Unassembled WGS sequence"/>
</dbReference>
<dbReference type="EMBL" id="JAYKXH010000019">
    <property type="protein sequence ID" value="KAK7134367.1"/>
    <property type="molecule type" value="Genomic_DNA"/>
</dbReference>
<keyword evidence="2" id="KW-1185">Reference proteome</keyword>
<organism evidence="1 2">
    <name type="scientific">Phoxinus phoxinus</name>
    <name type="common">Eurasian minnow</name>
    <dbReference type="NCBI Taxonomy" id="58324"/>
    <lineage>
        <taxon>Eukaryota</taxon>
        <taxon>Metazoa</taxon>
        <taxon>Chordata</taxon>
        <taxon>Craniata</taxon>
        <taxon>Vertebrata</taxon>
        <taxon>Euteleostomi</taxon>
        <taxon>Actinopterygii</taxon>
        <taxon>Neopterygii</taxon>
        <taxon>Teleostei</taxon>
        <taxon>Ostariophysi</taxon>
        <taxon>Cypriniformes</taxon>
        <taxon>Leuciscidae</taxon>
        <taxon>Phoxininae</taxon>
        <taxon>Phoxinus</taxon>
    </lineage>
</organism>
<sequence>MAAGDGECAVTSTVKAPEDSCNGIVANLPKAAVKQSFSAGDRWRGMEVSATAQGESEGRPVKNSALKASTEREIPRCYRLYTSTSLGVV</sequence>
<evidence type="ECO:0000313" key="2">
    <source>
        <dbReference type="Proteomes" id="UP001364617"/>
    </source>
</evidence>
<dbReference type="AlphaFoldDB" id="A0AAN9CET3"/>
<reference evidence="1 2" key="1">
    <citation type="submission" date="2024-02" db="EMBL/GenBank/DDBJ databases">
        <title>Chromosome-level genome assembly of the Eurasian Minnow (Phoxinus phoxinus).</title>
        <authorList>
            <person name="Oriowo T.O."/>
            <person name="Martin S."/>
            <person name="Stange M."/>
            <person name="Chrysostomakis Y."/>
            <person name="Brown T."/>
            <person name="Winkler S."/>
            <person name="Kukowka S."/>
            <person name="Myers E.W."/>
            <person name="Bohne A."/>
        </authorList>
    </citation>
    <scope>NUCLEOTIDE SEQUENCE [LARGE SCALE GENOMIC DNA]</scope>
    <source>
        <strain evidence="1">ZFMK-TIS-60720</strain>
        <tissue evidence="1">Whole Organism</tissue>
    </source>
</reference>